<dbReference type="RefSeq" id="WP_054209630.1">
    <property type="nucleotide sequence ID" value="NZ_LGSZ01000042.1"/>
</dbReference>
<gene>
    <name evidence="1" type="ORF">AE618_13710</name>
</gene>
<keyword evidence="2" id="KW-1185">Reference proteome</keyword>
<dbReference type="PATRIC" id="fig|1526658.3.peg.2669"/>
<proteinExistence type="predicted"/>
<comment type="caution">
    <text evidence="1">The sequence shown here is derived from an EMBL/GenBank/DDBJ whole genome shotgun (WGS) entry which is preliminary data.</text>
</comment>
<organism evidence="1 2">
    <name type="scientific">Bosea vaviloviae</name>
    <dbReference type="NCBI Taxonomy" id="1526658"/>
    <lineage>
        <taxon>Bacteria</taxon>
        <taxon>Pseudomonadati</taxon>
        <taxon>Pseudomonadota</taxon>
        <taxon>Alphaproteobacteria</taxon>
        <taxon>Hyphomicrobiales</taxon>
        <taxon>Boseaceae</taxon>
        <taxon>Bosea</taxon>
    </lineage>
</organism>
<dbReference type="Proteomes" id="UP000037822">
    <property type="component" value="Unassembled WGS sequence"/>
</dbReference>
<name>A0A0N1N282_9HYPH</name>
<evidence type="ECO:0000313" key="1">
    <source>
        <dbReference type="EMBL" id="KPH80376.1"/>
    </source>
</evidence>
<dbReference type="AlphaFoldDB" id="A0A0N1N282"/>
<accession>A0A0N1N282</accession>
<reference evidence="1 2" key="1">
    <citation type="submission" date="2015-07" db="EMBL/GenBank/DDBJ databases">
        <title>Whole genome sequencing of Bosea vaviloviae isolated from cave pool.</title>
        <authorList>
            <person name="Tan N.E.H."/>
            <person name="Lee Y.P."/>
            <person name="Gan H.M."/>
            <person name="Barton H."/>
            <person name="Savka M.A."/>
        </authorList>
    </citation>
    <scope>NUCLEOTIDE SEQUENCE [LARGE SCALE GENOMIC DNA]</scope>
    <source>
        <strain evidence="1 2">SD260</strain>
    </source>
</reference>
<dbReference type="Pfam" id="PF20132">
    <property type="entry name" value="DUF6522"/>
    <property type="match status" value="1"/>
</dbReference>
<evidence type="ECO:0000313" key="2">
    <source>
        <dbReference type="Proteomes" id="UP000037822"/>
    </source>
</evidence>
<protein>
    <submittedName>
        <fullName evidence="1">Uncharacterized protein</fullName>
    </submittedName>
</protein>
<dbReference type="OrthoDB" id="8238457at2"/>
<sequence>MAGFEWDQAGDVTVDAALLARRFGMPVAAFHRLMGQGRVHGRVELGDGEDAGRRRVALRCGNRVWQAVLDTEGQVESEQMRHVPGRPPVRQGG</sequence>
<dbReference type="EMBL" id="LGSZ01000042">
    <property type="protein sequence ID" value="KPH80376.1"/>
    <property type="molecule type" value="Genomic_DNA"/>
</dbReference>
<dbReference type="InterPro" id="IPR045389">
    <property type="entry name" value="DUF6522"/>
</dbReference>